<dbReference type="Proteomes" id="UP000198287">
    <property type="component" value="Unassembled WGS sequence"/>
</dbReference>
<sequence length="544" mass="60531">MASQVYRRPYCQVSFVHSHTPYASLVIPLPHPSQQRQAEPSGEDGFAGPSAQEDQHHGGTLPGQHSWVYGGPMICTGCDRGRGKWGVLGPGYGFQLRQWPAVRGHSPPNNLPLSSPACRRHPRLDTNTTPRNPSMCHCHSFSYLGYGNGPNGVLDYLPNTPLYWEDTMVYLPNHCRGDKDKIRLNSVISISYSFLIFNFNRLPAPVSPLDVGHVLVVSGKCVCPHGFGLWEQNATCIPCPLEEVNERVTTPDGGMIIDNLGKCICPIDHKYILRNGYCQPICVVDDDCPDDKFCYAKNSTCITPCLMDVCPTTAHCTAIRHAAICRCPEGTKGYPTPDEGCVRPTLPRLDFPSPNMRVNCLADGVQVDIDIHKTEPYATFGEFNGFLYVEGFSEDPNCRKSDPPLDDRPVDFKVKFGTCGTKLKDYQQHNTIRGFDFCFGPGKRKFSRPGKIEPLKKKGPPLDEEVPTDRMRGSRRSYKNEKPHPLGVLPWASKFFSRPFMAMESKPSRVKRNNLTPKKYLTTPPGAKGGGPIDPMIECIHPIN</sequence>
<evidence type="ECO:0000313" key="2">
    <source>
        <dbReference type="EMBL" id="OXA54081.1"/>
    </source>
</evidence>
<feature type="region of interest" description="Disordered" evidence="1">
    <location>
        <begin position="449"/>
        <end position="481"/>
    </location>
</feature>
<name>A0A226EBC0_FOLCA</name>
<organism evidence="2 3">
    <name type="scientific">Folsomia candida</name>
    <name type="common">Springtail</name>
    <dbReference type="NCBI Taxonomy" id="158441"/>
    <lineage>
        <taxon>Eukaryota</taxon>
        <taxon>Metazoa</taxon>
        <taxon>Ecdysozoa</taxon>
        <taxon>Arthropoda</taxon>
        <taxon>Hexapoda</taxon>
        <taxon>Collembola</taxon>
        <taxon>Entomobryomorpha</taxon>
        <taxon>Isotomoidea</taxon>
        <taxon>Isotomidae</taxon>
        <taxon>Proisotominae</taxon>
        <taxon>Folsomia</taxon>
    </lineage>
</organism>
<comment type="caution">
    <text evidence="2">The sequence shown here is derived from an EMBL/GenBank/DDBJ whole genome shotgun (WGS) entry which is preliminary data.</text>
</comment>
<accession>A0A226EBC0</accession>
<proteinExistence type="predicted"/>
<dbReference type="EMBL" id="LNIX01000005">
    <property type="protein sequence ID" value="OXA54081.1"/>
    <property type="molecule type" value="Genomic_DNA"/>
</dbReference>
<feature type="region of interest" description="Disordered" evidence="1">
    <location>
        <begin position="32"/>
        <end position="63"/>
    </location>
</feature>
<gene>
    <name evidence="2" type="ORF">Fcan01_11109</name>
</gene>
<dbReference type="AlphaFoldDB" id="A0A226EBC0"/>
<reference evidence="2 3" key="1">
    <citation type="submission" date="2015-12" db="EMBL/GenBank/DDBJ databases">
        <title>The genome of Folsomia candida.</title>
        <authorList>
            <person name="Faddeeva A."/>
            <person name="Derks M.F."/>
            <person name="Anvar Y."/>
            <person name="Smit S."/>
            <person name="Van Straalen N."/>
            <person name="Roelofs D."/>
        </authorList>
    </citation>
    <scope>NUCLEOTIDE SEQUENCE [LARGE SCALE GENOMIC DNA]</scope>
    <source>
        <strain evidence="2 3">VU population</strain>
        <tissue evidence="2">Whole body</tissue>
    </source>
</reference>
<evidence type="ECO:0000313" key="3">
    <source>
        <dbReference type="Proteomes" id="UP000198287"/>
    </source>
</evidence>
<keyword evidence="3" id="KW-1185">Reference proteome</keyword>
<protein>
    <submittedName>
        <fullName evidence="2">Uncharacterized protein</fullName>
    </submittedName>
</protein>
<dbReference type="OrthoDB" id="4405280at2759"/>
<evidence type="ECO:0000256" key="1">
    <source>
        <dbReference type="SAM" id="MobiDB-lite"/>
    </source>
</evidence>
<feature type="compositionally biased region" description="Basic and acidic residues" evidence="1">
    <location>
        <begin position="467"/>
        <end position="481"/>
    </location>
</feature>
<dbReference type="STRING" id="158441.A0A226EBC0"/>